<dbReference type="InterPro" id="IPR050111">
    <property type="entry name" value="C-type_lectin/snaclec_domain"/>
</dbReference>
<name>A0A9D4JH23_DREPO</name>
<evidence type="ECO:0000313" key="4">
    <source>
        <dbReference type="EMBL" id="KAH3811640.1"/>
    </source>
</evidence>
<dbReference type="SUPFAM" id="SSF56436">
    <property type="entry name" value="C-type lectin-like"/>
    <property type="match status" value="1"/>
</dbReference>
<dbReference type="SMART" id="SM00034">
    <property type="entry name" value="CLECT"/>
    <property type="match status" value="1"/>
</dbReference>
<keyword evidence="2" id="KW-0732">Signal</keyword>
<comment type="caution">
    <text evidence="4">The sequence shown here is derived from an EMBL/GenBank/DDBJ whole genome shotgun (WGS) entry which is preliminary data.</text>
</comment>
<feature type="signal peptide" evidence="2">
    <location>
        <begin position="1"/>
        <end position="19"/>
    </location>
</feature>
<dbReference type="PROSITE" id="PS51257">
    <property type="entry name" value="PROKAR_LIPOPROTEIN"/>
    <property type="match status" value="1"/>
</dbReference>
<dbReference type="AlphaFoldDB" id="A0A9D4JH23"/>
<dbReference type="InterPro" id="IPR016187">
    <property type="entry name" value="CTDL_fold"/>
</dbReference>
<dbReference type="InterPro" id="IPR016186">
    <property type="entry name" value="C-type_lectin-like/link_sf"/>
</dbReference>
<dbReference type="PROSITE" id="PS50041">
    <property type="entry name" value="C_TYPE_LECTIN_2"/>
    <property type="match status" value="1"/>
</dbReference>
<dbReference type="EMBL" id="JAIWYP010000006">
    <property type="protein sequence ID" value="KAH3811640.1"/>
    <property type="molecule type" value="Genomic_DNA"/>
</dbReference>
<dbReference type="PROSITE" id="PS00615">
    <property type="entry name" value="C_TYPE_LECTIN_1"/>
    <property type="match status" value="1"/>
</dbReference>
<organism evidence="4 5">
    <name type="scientific">Dreissena polymorpha</name>
    <name type="common">Zebra mussel</name>
    <name type="synonym">Mytilus polymorpha</name>
    <dbReference type="NCBI Taxonomy" id="45954"/>
    <lineage>
        <taxon>Eukaryota</taxon>
        <taxon>Metazoa</taxon>
        <taxon>Spiralia</taxon>
        <taxon>Lophotrochozoa</taxon>
        <taxon>Mollusca</taxon>
        <taxon>Bivalvia</taxon>
        <taxon>Autobranchia</taxon>
        <taxon>Heteroconchia</taxon>
        <taxon>Euheterodonta</taxon>
        <taxon>Imparidentia</taxon>
        <taxon>Neoheterodontei</taxon>
        <taxon>Myida</taxon>
        <taxon>Dreissenoidea</taxon>
        <taxon>Dreissenidae</taxon>
        <taxon>Dreissena</taxon>
    </lineage>
</organism>
<feature type="domain" description="C-type lectin" evidence="3">
    <location>
        <begin position="31"/>
        <end position="149"/>
    </location>
</feature>
<accession>A0A9D4JH23</accession>
<keyword evidence="1" id="KW-1015">Disulfide bond</keyword>
<dbReference type="Proteomes" id="UP000828390">
    <property type="component" value="Unassembled WGS sequence"/>
</dbReference>
<evidence type="ECO:0000313" key="5">
    <source>
        <dbReference type="Proteomes" id="UP000828390"/>
    </source>
</evidence>
<evidence type="ECO:0000259" key="3">
    <source>
        <dbReference type="PROSITE" id="PS50041"/>
    </source>
</evidence>
<gene>
    <name evidence="4" type="ORF">DPMN_140052</name>
</gene>
<reference evidence="4" key="2">
    <citation type="submission" date="2020-11" db="EMBL/GenBank/DDBJ databases">
        <authorList>
            <person name="McCartney M.A."/>
            <person name="Auch B."/>
            <person name="Kono T."/>
            <person name="Mallez S."/>
            <person name="Becker A."/>
            <person name="Gohl D.M."/>
            <person name="Silverstein K.A.T."/>
            <person name="Koren S."/>
            <person name="Bechman K.B."/>
            <person name="Herman A."/>
            <person name="Abrahante J.E."/>
            <person name="Garbe J."/>
        </authorList>
    </citation>
    <scope>NUCLEOTIDE SEQUENCE</scope>
    <source>
        <strain evidence="4">Duluth1</strain>
        <tissue evidence="4">Whole animal</tissue>
    </source>
</reference>
<dbReference type="CDD" id="cd00037">
    <property type="entry name" value="CLECT"/>
    <property type="match status" value="1"/>
</dbReference>
<dbReference type="InterPro" id="IPR001304">
    <property type="entry name" value="C-type_lectin-like"/>
</dbReference>
<dbReference type="PANTHER" id="PTHR22803">
    <property type="entry name" value="MANNOSE, PHOSPHOLIPASE, LECTIN RECEPTOR RELATED"/>
    <property type="match status" value="1"/>
</dbReference>
<reference evidence="4" key="1">
    <citation type="journal article" date="2019" name="bioRxiv">
        <title>The Genome of the Zebra Mussel, Dreissena polymorpha: A Resource for Invasive Species Research.</title>
        <authorList>
            <person name="McCartney M.A."/>
            <person name="Auch B."/>
            <person name="Kono T."/>
            <person name="Mallez S."/>
            <person name="Zhang Y."/>
            <person name="Obille A."/>
            <person name="Becker A."/>
            <person name="Abrahante J.E."/>
            <person name="Garbe J."/>
            <person name="Badalamenti J.P."/>
            <person name="Herman A."/>
            <person name="Mangelson H."/>
            <person name="Liachko I."/>
            <person name="Sullivan S."/>
            <person name="Sone E.D."/>
            <person name="Koren S."/>
            <person name="Silverstein K.A.T."/>
            <person name="Beckman K.B."/>
            <person name="Gohl D.M."/>
        </authorList>
    </citation>
    <scope>NUCLEOTIDE SEQUENCE</scope>
    <source>
        <strain evidence="4">Duluth1</strain>
        <tissue evidence="4">Whole animal</tissue>
    </source>
</reference>
<evidence type="ECO:0000256" key="2">
    <source>
        <dbReference type="SAM" id="SignalP"/>
    </source>
</evidence>
<dbReference type="InterPro" id="IPR018378">
    <property type="entry name" value="C-type_lectin_CS"/>
</dbReference>
<dbReference type="OrthoDB" id="2142683at2759"/>
<evidence type="ECO:0000256" key="1">
    <source>
        <dbReference type="ARBA" id="ARBA00023157"/>
    </source>
</evidence>
<feature type="chain" id="PRO_5039612020" description="C-type lectin domain-containing protein" evidence="2">
    <location>
        <begin position="20"/>
        <end position="161"/>
    </location>
</feature>
<keyword evidence="5" id="KW-1185">Reference proteome</keyword>
<dbReference type="Gene3D" id="3.10.100.10">
    <property type="entry name" value="Mannose-Binding Protein A, subunit A"/>
    <property type="match status" value="1"/>
</dbReference>
<dbReference type="Pfam" id="PF00059">
    <property type="entry name" value="Lectin_C"/>
    <property type="match status" value="1"/>
</dbReference>
<sequence length="161" mass="18413">MWSRSVSLVLCVLISGCVSYYTTFKDGWIAFSGSCYLFRAQAMPFTEAVHFCQQHEHSNLVHVDDDIENSFLKDRMRLYKDAGWWMGLTDEDIEGVWQWFDTDERPTFTDFKPGDGGDHNNEDCATFDPVCDYNWVDTSCSDRIFVLCEASGHEYGAAIVG</sequence>
<protein>
    <recommendedName>
        <fullName evidence="3">C-type lectin domain-containing protein</fullName>
    </recommendedName>
</protein>
<proteinExistence type="predicted"/>